<dbReference type="SUPFAM" id="SSF102114">
    <property type="entry name" value="Radical SAM enzymes"/>
    <property type="match status" value="1"/>
</dbReference>
<dbReference type="SFLD" id="SFLDG01067">
    <property type="entry name" value="SPASM/twitch_domain_containing"/>
    <property type="match status" value="1"/>
</dbReference>
<evidence type="ECO:0000256" key="1">
    <source>
        <dbReference type="ARBA" id="ARBA00001966"/>
    </source>
</evidence>
<evidence type="ECO:0000256" key="4">
    <source>
        <dbReference type="ARBA" id="ARBA00022723"/>
    </source>
</evidence>
<dbReference type="InterPro" id="IPR023867">
    <property type="entry name" value="Sulphatase_maturase_rSAM"/>
</dbReference>
<dbReference type="GO" id="GO:0016491">
    <property type="term" value="F:oxidoreductase activity"/>
    <property type="evidence" value="ECO:0007669"/>
    <property type="project" value="InterPro"/>
</dbReference>
<name>A0A6I1FIT5_9BACI</name>
<dbReference type="CDD" id="cd01335">
    <property type="entry name" value="Radical_SAM"/>
    <property type="match status" value="1"/>
</dbReference>
<evidence type="ECO:0000313" key="8">
    <source>
        <dbReference type="EMBL" id="KAB7708242.1"/>
    </source>
</evidence>
<reference evidence="8 9" key="1">
    <citation type="submission" date="2019-10" db="EMBL/GenBank/DDBJ databases">
        <title>Bacillus aerolatum sp. nov., isolated from bioaerosol of sport playgrounds.</title>
        <authorList>
            <person name="Chen P."/>
            <person name="Zhang G."/>
        </authorList>
    </citation>
    <scope>NUCLEOTIDE SEQUENCE [LARGE SCALE GENOMIC DNA]</scope>
    <source>
        <strain evidence="8 9">CX253</strain>
    </source>
</reference>
<dbReference type="Proteomes" id="UP000429595">
    <property type="component" value="Unassembled WGS sequence"/>
</dbReference>
<gene>
    <name evidence="8" type="ORF">F9802_05960</name>
</gene>
<dbReference type="PROSITE" id="PS51918">
    <property type="entry name" value="RADICAL_SAM"/>
    <property type="match status" value="1"/>
</dbReference>
<dbReference type="InterPro" id="IPR023885">
    <property type="entry name" value="4Fe4S-binding_SPASM_dom"/>
</dbReference>
<dbReference type="PANTHER" id="PTHR43273:SF8">
    <property type="entry name" value="RADICAL SAM DOMAIN PROTEIN"/>
    <property type="match status" value="1"/>
</dbReference>
<feature type="domain" description="Radical SAM core" evidence="7">
    <location>
        <begin position="103"/>
        <end position="332"/>
    </location>
</feature>
<proteinExistence type="predicted"/>
<dbReference type="GO" id="GO:0051539">
    <property type="term" value="F:4 iron, 4 sulfur cluster binding"/>
    <property type="evidence" value="ECO:0007669"/>
    <property type="project" value="UniProtKB-KW"/>
</dbReference>
<dbReference type="PROSITE" id="PS01305">
    <property type="entry name" value="MOAA_NIFB_PQQE"/>
    <property type="match status" value="1"/>
</dbReference>
<evidence type="ECO:0000256" key="6">
    <source>
        <dbReference type="ARBA" id="ARBA00023014"/>
    </source>
</evidence>
<dbReference type="EMBL" id="WEIO01000002">
    <property type="protein sequence ID" value="KAB7708242.1"/>
    <property type="molecule type" value="Genomic_DNA"/>
</dbReference>
<evidence type="ECO:0000256" key="3">
    <source>
        <dbReference type="ARBA" id="ARBA00022691"/>
    </source>
</evidence>
<dbReference type="InterPro" id="IPR058240">
    <property type="entry name" value="rSAM_sf"/>
</dbReference>
<keyword evidence="5" id="KW-0408">Iron</keyword>
<keyword evidence="6" id="KW-0411">Iron-sulfur</keyword>
<evidence type="ECO:0000256" key="5">
    <source>
        <dbReference type="ARBA" id="ARBA00023004"/>
    </source>
</evidence>
<dbReference type="RefSeq" id="WP_152150227.1">
    <property type="nucleotide sequence ID" value="NZ_WEIO01000002.1"/>
</dbReference>
<dbReference type="InterPro" id="IPR007197">
    <property type="entry name" value="rSAM"/>
</dbReference>
<accession>A0A6I1FIT5</accession>
<keyword evidence="9" id="KW-1185">Reference proteome</keyword>
<dbReference type="SFLD" id="SFLDG01384">
    <property type="entry name" value="thioether_bond_formation_requi"/>
    <property type="match status" value="1"/>
</dbReference>
<comment type="caution">
    <text evidence="8">The sequence shown here is derived from an EMBL/GenBank/DDBJ whole genome shotgun (WGS) entry which is preliminary data.</text>
</comment>
<organism evidence="8 9">
    <name type="scientific">Bacillus aerolatus</name>
    <dbReference type="NCBI Taxonomy" id="2653354"/>
    <lineage>
        <taxon>Bacteria</taxon>
        <taxon>Bacillati</taxon>
        <taxon>Bacillota</taxon>
        <taxon>Bacilli</taxon>
        <taxon>Bacillales</taxon>
        <taxon>Bacillaceae</taxon>
        <taxon>Bacillus</taxon>
    </lineage>
</organism>
<dbReference type="Gene3D" id="3.20.20.70">
    <property type="entry name" value="Aldolase class I"/>
    <property type="match status" value="1"/>
</dbReference>
<evidence type="ECO:0000259" key="7">
    <source>
        <dbReference type="PROSITE" id="PS51918"/>
    </source>
</evidence>
<keyword evidence="3" id="KW-0949">S-adenosyl-L-methionine</keyword>
<keyword evidence="4" id="KW-0479">Metal-binding</keyword>
<dbReference type="NCBIfam" id="TIGR04085">
    <property type="entry name" value="rSAM_more_4Fe4S"/>
    <property type="match status" value="1"/>
</dbReference>
<dbReference type="AlphaFoldDB" id="A0A6I1FIT5"/>
<dbReference type="SFLD" id="SFLDG01072">
    <property type="entry name" value="dehydrogenase_like"/>
    <property type="match status" value="1"/>
</dbReference>
<dbReference type="SFLD" id="SFLDG01386">
    <property type="entry name" value="main_SPASM_domain-containing"/>
    <property type="match status" value="1"/>
</dbReference>
<dbReference type="PANTHER" id="PTHR43273">
    <property type="entry name" value="ANAEROBIC SULFATASE-MATURATING ENZYME HOMOLOG ASLB-RELATED"/>
    <property type="match status" value="1"/>
</dbReference>
<evidence type="ECO:0000313" key="9">
    <source>
        <dbReference type="Proteomes" id="UP000429595"/>
    </source>
</evidence>
<dbReference type="SFLD" id="SFLDS00029">
    <property type="entry name" value="Radical_SAM"/>
    <property type="match status" value="1"/>
</dbReference>
<sequence>MAAIANVALTNYIKFQVQEEDYLYHGLTGNIIQLDDLSKEMIDTFRSKGDQIADTTVLAENILLQEKSDFSQVLNELEQLEIVRKDQNKSQRFSVTPPAPKTTENMPVKTLVFHLVNECNLRCTYCYAGDGEYGAPQKYMTVDTADRAIQFLMENSFEEKDVNIVLFGGEPFLNWKTLKYVVERATSEGEKRGKKVGFSLTTNGTKMNAEQMAFLNKYKVMVSVSMDGTKEAHDRYRPMAGGQGSYDRVSKNVEKLMDIHTTAPIGTRVTVVKDFEKLETSLRHLLSKGFYEVGFAPVTETNMQLALDEEDLGELLNQFEELSNLFVEHALKNEYIGFSNLTNLLKELHTGTNKAYGCGAGLGFFAVSPDGGLFLCHRFNENEEFRLGDIYFGIDQKKRTNMLNELHVDRKSTCQSCALKHICSGGCYYEAMERQGDYRAPNAHYCNWMHDWITIGLKAYVKILQHNPSFLDKISGTTKERCISN</sequence>
<dbReference type="InterPro" id="IPR000385">
    <property type="entry name" value="MoaA_NifB_PqqE_Fe-S-bd_CS"/>
</dbReference>
<dbReference type="GO" id="GO:0046872">
    <property type="term" value="F:metal ion binding"/>
    <property type="evidence" value="ECO:0007669"/>
    <property type="project" value="UniProtKB-KW"/>
</dbReference>
<dbReference type="InterPro" id="IPR013785">
    <property type="entry name" value="Aldolase_TIM"/>
</dbReference>
<evidence type="ECO:0000256" key="2">
    <source>
        <dbReference type="ARBA" id="ARBA00022485"/>
    </source>
</evidence>
<keyword evidence="2" id="KW-0004">4Fe-4S</keyword>
<protein>
    <submittedName>
        <fullName evidence="8">Radical SAM protein</fullName>
    </submittedName>
</protein>
<dbReference type="Pfam" id="PF04055">
    <property type="entry name" value="Radical_SAM"/>
    <property type="match status" value="1"/>
</dbReference>
<comment type="cofactor">
    <cofactor evidence="1">
        <name>[4Fe-4S] cluster</name>
        <dbReference type="ChEBI" id="CHEBI:49883"/>
    </cofactor>
</comment>